<evidence type="ECO:0008006" key="4">
    <source>
        <dbReference type="Google" id="ProtNLM"/>
    </source>
</evidence>
<sequence length="62" mass="6632">MNKYFIIGLGVGLGLLGGYAYWNFVGCASGTCPITSKPLNSTLYGGLLGYLFVNAFVSFKQK</sequence>
<evidence type="ECO:0000313" key="3">
    <source>
        <dbReference type="Proteomes" id="UP000199514"/>
    </source>
</evidence>
<dbReference type="AlphaFoldDB" id="A0A1I1D954"/>
<keyword evidence="1" id="KW-0472">Membrane</keyword>
<accession>A0A1I1D954</accession>
<keyword evidence="1" id="KW-1133">Transmembrane helix</keyword>
<dbReference type="Proteomes" id="UP000199514">
    <property type="component" value="Unassembled WGS sequence"/>
</dbReference>
<dbReference type="STRING" id="927664.SAMN05421780_10159"/>
<name>A0A1I1D954_9BACT</name>
<protein>
    <recommendedName>
        <fullName evidence="4">YtxH domain-containing protein</fullName>
    </recommendedName>
</protein>
<organism evidence="2 3">
    <name type="scientific">Flexibacter flexilis DSM 6793</name>
    <dbReference type="NCBI Taxonomy" id="927664"/>
    <lineage>
        <taxon>Bacteria</taxon>
        <taxon>Pseudomonadati</taxon>
        <taxon>Bacteroidota</taxon>
        <taxon>Cytophagia</taxon>
        <taxon>Cytophagales</taxon>
        <taxon>Flexibacteraceae</taxon>
        <taxon>Flexibacter</taxon>
    </lineage>
</organism>
<keyword evidence="3" id="KW-1185">Reference proteome</keyword>
<evidence type="ECO:0000256" key="1">
    <source>
        <dbReference type="SAM" id="Phobius"/>
    </source>
</evidence>
<feature type="transmembrane region" description="Helical" evidence="1">
    <location>
        <begin position="42"/>
        <end position="59"/>
    </location>
</feature>
<gene>
    <name evidence="2" type="ORF">SAMN05421780_10159</name>
</gene>
<evidence type="ECO:0000313" key="2">
    <source>
        <dbReference type="EMBL" id="SFB71465.1"/>
    </source>
</evidence>
<dbReference type="InterPro" id="IPR045764">
    <property type="entry name" value="DUF6132"/>
</dbReference>
<dbReference type="EMBL" id="FOLE01000001">
    <property type="protein sequence ID" value="SFB71465.1"/>
    <property type="molecule type" value="Genomic_DNA"/>
</dbReference>
<reference evidence="2 3" key="1">
    <citation type="submission" date="2016-10" db="EMBL/GenBank/DDBJ databases">
        <authorList>
            <person name="de Groot N.N."/>
        </authorList>
    </citation>
    <scope>NUCLEOTIDE SEQUENCE [LARGE SCALE GENOMIC DNA]</scope>
    <source>
        <strain evidence="2 3">DSM 6793</strain>
    </source>
</reference>
<dbReference type="Pfam" id="PF19628">
    <property type="entry name" value="DUF6132"/>
    <property type="match status" value="1"/>
</dbReference>
<feature type="transmembrane region" description="Helical" evidence="1">
    <location>
        <begin position="5"/>
        <end position="22"/>
    </location>
</feature>
<keyword evidence="1" id="KW-0812">Transmembrane</keyword>
<proteinExistence type="predicted"/>
<dbReference type="RefSeq" id="WP_177199792.1">
    <property type="nucleotide sequence ID" value="NZ_FOLE01000001.1"/>
</dbReference>